<dbReference type="Proteomes" id="UP000538507">
    <property type="component" value="Unassembled WGS sequence"/>
</dbReference>
<dbReference type="EMBL" id="JACIGO010000001">
    <property type="protein sequence ID" value="MBB4288716.1"/>
    <property type="molecule type" value="Genomic_DNA"/>
</dbReference>
<reference evidence="1 2" key="1">
    <citation type="submission" date="2020-08" db="EMBL/GenBank/DDBJ databases">
        <title>Genomic Encyclopedia of Type Strains, Phase IV (KMG-V): Genome sequencing to study the core and pangenomes of soil and plant-associated prokaryotes.</title>
        <authorList>
            <person name="Whitman W."/>
        </authorList>
    </citation>
    <scope>NUCLEOTIDE SEQUENCE [LARGE SCALE GENOMIC DNA]</scope>
    <source>
        <strain evidence="1 2">SEMIA 415</strain>
    </source>
</reference>
<proteinExistence type="predicted"/>
<evidence type="ECO:0000313" key="2">
    <source>
        <dbReference type="Proteomes" id="UP000538507"/>
    </source>
</evidence>
<protein>
    <submittedName>
        <fullName evidence="1">Uncharacterized protein</fullName>
    </submittedName>
</protein>
<sequence length="29" mass="2983">MEVEAGSTPQATAAVMAVAEMAEEETKSN</sequence>
<gene>
    <name evidence="1" type="ORF">GGE16_000732</name>
</gene>
<organism evidence="1 2">
    <name type="scientific">Rhizobium leguminosarum</name>
    <dbReference type="NCBI Taxonomy" id="384"/>
    <lineage>
        <taxon>Bacteria</taxon>
        <taxon>Pseudomonadati</taxon>
        <taxon>Pseudomonadota</taxon>
        <taxon>Alphaproteobacteria</taxon>
        <taxon>Hyphomicrobiales</taxon>
        <taxon>Rhizobiaceae</taxon>
        <taxon>Rhizobium/Agrobacterium group</taxon>
        <taxon>Rhizobium</taxon>
    </lineage>
</organism>
<evidence type="ECO:0000313" key="1">
    <source>
        <dbReference type="EMBL" id="MBB4288716.1"/>
    </source>
</evidence>
<dbReference type="AlphaFoldDB" id="A0AAE2SUL7"/>
<accession>A0AAE2SUL7</accession>
<comment type="caution">
    <text evidence="1">The sequence shown here is derived from an EMBL/GenBank/DDBJ whole genome shotgun (WGS) entry which is preliminary data.</text>
</comment>
<name>A0AAE2SUL7_RHILE</name>